<keyword evidence="1" id="KW-0255">Endonuclease</keyword>
<dbReference type="Pfam" id="PF14414">
    <property type="entry name" value="WHH"/>
    <property type="match status" value="1"/>
</dbReference>
<gene>
    <name evidence="1" type="ORF">QNH45_04645</name>
</gene>
<evidence type="ECO:0000313" key="1">
    <source>
        <dbReference type="EMBL" id="WHY30072.1"/>
    </source>
</evidence>
<dbReference type="GO" id="GO:0004519">
    <property type="term" value="F:endonuclease activity"/>
    <property type="evidence" value="ECO:0007669"/>
    <property type="project" value="UniProtKB-KW"/>
</dbReference>
<proteinExistence type="predicted"/>
<reference evidence="1" key="1">
    <citation type="submission" date="2023-05" db="EMBL/GenBank/DDBJ databases">
        <title>Comparative genomics of Bacillaceae isolates and their secondary metabolite potential.</title>
        <authorList>
            <person name="Song L."/>
            <person name="Nielsen L.J."/>
            <person name="Mohite O."/>
            <person name="Xu X."/>
            <person name="Weber T."/>
            <person name="Kovacs A.T."/>
        </authorList>
    </citation>
    <scope>NUCLEOTIDE SEQUENCE</scope>
    <source>
        <strain evidence="1">LN15</strain>
    </source>
</reference>
<keyword evidence="1" id="KW-0378">Hydrolase</keyword>
<organism evidence="1 2">
    <name type="scientific">Bacillus wiedmannii</name>
    <dbReference type="NCBI Taxonomy" id="1890302"/>
    <lineage>
        <taxon>Bacteria</taxon>
        <taxon>Bacillati</taxon>
        <taxon>Bacillota</taxon>
        <taxon>Bacilli</taxon>
        <taxon>Bacillales</taxon>
        <taxon>Bacillaceae</taxon>
        <taxon>Bacillus</taxon>
        <taxon>Bacillus cereus group</taxon>
    </lineage>
</organism>
<sequence>MGKYGEVPDAFTWHHHQDTGRMQLVDYELHRKTGHTGGYKIWGKDSDK</sequence>
<dbReference type="InterPro" id="IPR032869">
    <property type="entry name" value="WHH_dom_containing"/>
</dbReference>
<keyword evidence="1" id="KW-0540">Nuclease</keyword>
<name>A0AA95RXV0_9BACI</name>
<protein>
    <submittedName>
        <fullName evidence="1">HNH endonuclease</fullName>
    </submittedName>
</protein>
<dbReference type="EMBL" id="CP126099">
    <property type="protein sequence ID" value="WHY30072.1"/>
    <property type="molecule type" value="Genomic_DNA"/>
</dbReference>
<evidence type="ECO:0000313" key="2">
    <source>
        <dbReference type="Proteomes" id="UP001178303"/>
    </source>
</evidence>
<dbReference type="Proteomes" id="UP001178303">
    <property type="component" value="Chromosome"/>
</dbReference>
<accession>A0AA95RXV0</accession>
<dbReference type="AlphaFoldDB" id="A0AA95RXV0"/>